<reference evidence="1 2" key="1">
    <citation type="journal article" date="2023" name="ACS Omega">
        <title>Identification of the Neoaspergillic Acid Biosynthesis Gene Cluster by Establishing an In Vitro CRISPR-Ribonucleoprotein Genetic System in Aspergillus melleus.</title>
        <authorList>
            <person name="Yuan B."/>
            <person name="Grau M.F."/>
            <person name="Murata R.M."/>
            <person name="Torok T."/>
            <person name="Venkateswaran K."/>
            <person name="Stajich J.E."/>
            <person name="Wang C.C.C."/>
        </authorList>
    </citation>
    <scope>NUCLEOTIDE SEQUENCE [LARGE SCALE GENOMIC DNA]</scope>
    <source>
        <strain evidence="1 2">IMV 1140</strain>
    </source>
</reference>
<organism evidence="1 2">
    <name type="scientific">Aspergillus melleus</name>
    <dbReference type="NCBI Taxonomy" id="138277"/>
    <lineage>
        <taxon>Eukaryota</taxon>
        <taxon>Fungi</taxon>
        <taxon>Dikarya</taxon>
        <taxon>Ascomycota</taxon>
        <taxon>Pezizomycotina</taxon>
        <taxon>Eurotiomycetes</taxon>
        <taxon>Eurotiomycetidae</taxon>
        <taxon>Eurotiales</taxon>
        <taxon>Aspergillaceae</taxon>
        <taxon>Aspergillus</taxon>
        <taxon>Aspergillus subgen. Circumdati</taxon>
    </lineage>
</organism>
<sequence>MGVVPAVQFYCTLLRTASPPGPKFSTSTSSLATMLQHRVTVWRPRSARLLDRTLPLVRRFSACQQRATDKPPQRFDNTKWIRSDDGNSPPPRTGSKPANSERPGPRRAFDARSLAAPRAGGQPANVIRNPRLRNPRSGSPAYGRGPRPPFRSAAPKKKEPRKRTARPQELEEGGEMQKSEIEQAYRKLSERTKLSPSHYNPQAPALSDLERTLPSFPTNSGAHHSAVLEKLLRLSDRTPNGYIPPHELGQRLLNGQYVHFLDEEEKSQALVEAQKLSQQRADVYSQRKGELVEPQKVDLAAINTDDRGFLLQTLVQGKYTKDEPVGKSAVVGEVIRNLANNETYQTAGKSAQFVSKLESLMAKSRPMKRA</sequence>
<evidence type="ECO:0000313" key="2">
    <source>
        <dbReference type="Proteomes" id="UP001177260"/>
    </source>
</evidence>
<protein>
    <submittedName>
        <fullName evidence="1">Uncharacterized protein</fullName>
    </submittedName>
</protein>
<evidence type="ECO:0000313" key="1">
    <source>
        <dbReference type="EMBL" id="KAK1141923.1"/>
    </source>
</evidence>
<name>A0ACC3AVY0_9EURO</name>
<accession>A0ACC3AVY0</accession>
<proteinExistence type="predicted"/>
<keyword evidence="2" id="KW-1185">Reference proteome</keyword>
<gene>
    <name evidence="1" type="ORF">N8T08_008334</name>
</gene>
<dbReference type="EMBL" id="JAOPJF010000057">
    <property type="protein sequence ID" value="KAK1141923.1"/>
    <property type="molecule type" value="Genomic_DNA"/>
</dbReference>
<comment type="caution">
    <text evidence="1">The sequence shown here is derived from an EMBL/GenBank/DDBJ whole genome shotgun (WGS) entry which is preliminary data.</text>
</comment>
<dbReference type="Proteomes" id="UP001177260">
    <property type="component" value="Unassembled WGS sequence"/>
</dbReference>